<sequence>ESKAAGRAPIAVWAEKVRTHLWISIEVGAGNGDMVRHVFNTYPMHVKGVQQWSPTPETGPYTRCSHLPVGGPRPEMLSEGSKAFTRFRDVVLSRRLQEDLVKAGSYGGTSVCEAKNAAGRFYYVQQGDPLVS</sequence>
<protein>
    <submittedName>
        <fullName evidence="1">Uncharacterized protein</fullName>
    </submittedName>
</protein>
<dbReference type="Proteomes" id="UP000252519">
    <property type="component" value="Unassembled WGS sequence"/>
</dbReference>
<reference evidence="1 2" key="1">
    <citation type="submission" date="2014-10" db="EMBL/GenBank/DDBJ databases">
        <title>Draft genome of the hookworm Ancylostoma caninum.</title>
        <authorList>
            <person name="Mitreva M."/>
        </authorList>
    </citation>
    <scope>NUCLEOTIDE SEQUENCE [LARGE SCALE GENOMIC DNA]</scope>
    <source>
        <strain evidence="1 2">Baltimore</strain>
    </source>
</reference>
<organism evidence="1 2">
    <name type="scientific">Ancylostoma caninum</name>
    <name type="common">Dog hookworm</name>
    <dbReference type="NCBI Taxonomy" id="29170"/>
    <lineage>
        <taxon>Eukaryota</taxon>
        <taxon>Metazoa</taxon>
        <taxon>Ecdysozoa</taxon>
        <taxon>Nematoda</taxon>
        <taxon>Chromadorea</taxon>
        <taxon>Rhabditida</taxon>
        <taxon>Rhabditina</taxon>
        <taxon>Rhabditomorpha</taxon>
        <taxon>Strongyloidea</taxon>
        <taxon>Ancylostomatidae</taxon>
        <taxon>Ancylostomatinae</taxon>
        <taxon>Ancylostoma</taxon>
    </lineage>
</organism>
<keyword evidence="2" id="KW-1185">Reference proteome</keyword>
<dbReference type="EMBL" id="JOJR01000036">
    <property type="protein sequence ID" value="RCN49277.1"/>
    <property type="molecule type" value="Genomic_DNA"/>
</dbReference>
<accession>A0A368H212</accession>
<feature type="non-terminal residue" evidence="1">
    <location>
        <position position="1"/>
    </location>
</feature>
<evidence type="ECO:0000313" key="1">
    <source>
        <dbReference type="EMBL" id="RCN49277.1"/>
    </source>
</evidence>
<proteinExistence type="predicted"/>
<gene>
    <name evidence="1" type="ORF">ANCCAN_04692</name>
</gene>
<dbReference type="OrthoDB" id="5814287at2759"/>
<dbReference type="AlphaFoldDB" id="A0A368H212"/>
<name>A0A368H212_ANCCA</name>
<comment type="caution">
    <text evidence="1">The sequence shown here is derived from an EMBL/GenBank/DDBJ whole genome shotgun (WGS) entry which is preliminary data.</text>
</comment>
<evidence type="ECO:0000313" key="2">
    <source>
        <dbReference type="Proteomes" id="UP000252519"/>
    </source>
</evidence>